<dbReference type="SUPFAM" id="SSF52151">
    <property type="entry name" value="FabD/lysophospholipase-like"/>
    <property type="match status" value="1"/>
</dbReference>
<keyword evidence="1" id="KW-0442">Lipid degradation</keyword>
<accession>A0ABU6TQA0</accession>
<reference evidence="2 3" key="1">
    <citation type="journal article" date="2023" name="Plants (Basel)">
        <title>Bridging the Gap: Combining Genomics and Transcriptomics Approaches to Understand Stylosanthes scabra, an Orphan Legume from the Brazilian Caatinga.</title>
        <authorList>
            <person name="Ferreira-Neto J.R.C."/>
            <person name="da Silva M.D."/>
            <person name="Binneck E."/>
            <person name="de Melo N.F."/>
            <person name="da Silva R.H."/>
            <person name="de Melo A.L.T.M."/>
            <person name="Pandolfi V."/>
            <person name="Bustamante F.O."/>
            <person name="Brasileiro-Vidal A.C."/>
            <person name="Benko-Iseppon A.M."/>
        </authorList>
    </citation>
    <scope>NUCLEOTIDE SEQUENCE [LARGE SCALE GENOMIC DNA]</scope>
    <source>
        <tissue evidence="2">Leaves</tissue>
    </source>
</reference>
<sequence length="160" mass="17633">MSEISNEMNDDGRSEAATITMGYEKFLVISLGTGSQKQDLMKFSADETSKWGILGWLTNHGTSPLIDSFNQASADLVDFHIASDDTLSGDLSSVDVATEKNLNDLVKVGEALLKRPISKVNFTTGLYESANHHETNEEALKRYIFIKFKGRLATALFHTV</sequence>
<evidence type="ECO:0000313" key="3">
    <source>
        <dbReference type="Proteomes" id="UP001341840"/>
    </source>
</evidence>
<evidence type="ECO:0000256" key="1">
    <source>
        <dbReference type="ARBA" id="ARBA00022963"/>
    </source>
</evidence>
<gene>
    <name evidence="2" type="ORF">PIB30_076222</name>
</gene>
<name>A0ABU6TQA0_9FABA</name>
<dbReference type="Gene3D" id="3.40.1090.10">
    <property type="entry name" value="Cytosolic phospholipase A2 catalytic domain"/>
    <property type="match status" value="1"/>
</dbReference>
<organism evidence="2 3">
    <name type="scientific">Stylosanthes scabra</name>
    <dbReference type="NCBI Taxonomy" id="79078"/>
    <lineage>
        <taxon>Eukaryota</taxon>
        <taxon>Viridiplantae</taxon>
        <taxon>Streptophyta</taxon>
        <taxon>Embryophyta</taxon>
        <taxon>Tracheophyta</taxon>
        <taxon>Spermatophyta</taxon>
        <taxon>Magnoliopsida</taxon>
        <taxon>eudicotyledons</taxon>
        <taxon>Gunneridae</taxon>
        <taxon>Pentapetalae</taxon>
        <taxon>rosids</taxon>
        <taxon>fabids</taxon>
        <taxon>Fabales</taxon>
        <taxon>Fabaceae</taxon>
        <taxon>Papilionoideae</taxon>
        <taxon>50 kb inversion clade</taxon>
        <taxon>dalbergioids sensu lato</taxon>
        <taxon>Dalbergieae</taxon>
        <taxon>Pterocarpus clade</taxon>
        <taxon>Stylosanthes</taxon>
    </lineage>
</organism>
<dbReference type="EMBL" id="JASCZI010091614">
    <property type="protein sequence ID" value="MED6150822.1"/>
    <property type="molecule type" value="Genomic_DNA"/>
</dbReference>
<comment type="caution">
    <text evidence="2">The sequence shown here is derived from an EMBL/GenBank/DDBJ whole genome shotgun (WGS) entry which is preliminary data.</text>
</comment>
<evidence type="ECO:0000313" key="2">
    <source>
        <dbReference type="EMBL" id="MED6150822.1"/>
    </source>
</evidence>
<keyword evidence="1" id="KW-0443">Lipid metabolism</keyword>
<dbReference type="PANTHER" id="PTHR32176">
    <property type="entry name" value="XYLOSE ISOMERASE"/>
    <property type="match status" value="1"/>
</dbReference>
<proteinExistence type="predicted"/>
<dbReference type="PANTHER" id="PTHR32176:SF109">
    <property type="entry name" value="PATATIN-LIKE PROTEIN 2"/>
    <property type="match status" value="1"/>
</dbReference>
<protein>
    <submittedName>
        <fullName evidence="2">Uncharacterized protein</fullName>
    </submittedName>
</protein>
<dbReference type="InterPro" id="IPR016035">
    <property type="entry name" value="Acyl_Trfase/lysoPLipase"/>
</dbReference>
<dbReference type="Proteomes" id="UP001341840">
    <property type="component" value="Unassembled WGS sequence"/>
</dbReference>
<keyword evidence="3" id="KW-1185">Reference proteome</keyword>